<gene>
    <name evidence="3" type="ORF">ELS83_01930</name>
</gene>
<proteinExistence type="predicted"/>
<protein>
    <submittedName>
        <fullName evidence="3">Anti-sigma factor</fullName>
    </submittedName>
</protein>
<accession>A0ABX1WR44</accession>
<comment type="caution">
    <text evidence="3">The sequence shown here is derived from an EMBL/GenBank/DDBJ whole genome shotgun (WGS) entry which is preliminary data.</text>
</comment>
<sequence>MFVMRNLLLFAAVSLFVFSACDDDDDVLVQDRLSLNISGLEDLGDDYAYEGWLIVNGKAVSAGIFNVDGSGALSQNSFAIDSDDLANASAYVLTIEPSPDSDPGPSSVHILAGDFSGNQANLSVGHSSAIGSDFSTSTGSYILATPTDGADTNENSGVWWLDPSAGPGAALNLPNLPAGWKYEGWAVIDGVPVTTGKFTSLDSADESAAFSGSQAGPPFPGEDFLMNAPSGLTFPTDLAGATVVISVEPEPDNSAAPFLLKPLVGMVPSDAADHTLYDMSNNAQATNPTGSVTR</sequence>
<evidence type="ECO:0000259" key="2">
    <source>
        <dbReference type="Pfam" id="PF10099"/>
    </source>
</evidence>
<keyword evidence="1" id="KW-0732">Signal</keyword>
<keyword evidence="4" id="KW-1185">Reference proteome</keyword>
<dbReference type="Proteomes" id="UP000732105">
    <property type="component" value="Unassembled WGS sequence"/>
</dbReference>
<feature type="domain" description="Anti-sigma K factor RskA C-terminal" evidence="2">
    <location>
        <begin position="31"/>
        <end position="106"/>
    </location>
</feature>
<name>A0ABX1WR44_9BACT</name>
<evidence type="ECO:0000313" key="3">
    <source>
        <dbReference type="EMBL" id="NOU58560.1"/>
    </source>
</evidence>
<dbReference type="InterPro" id="IPR018764">
    <property type="entry name" value="RskA_C"/>
</dbReference>
<evidence type="ECO:0000256" key="1">
    <source>
        <dbReference type="SAM" id="SignalP"/>
    </source>
</evidence>
<feature type="signal peptide" evidence="1">
    <location>
        <begin position="1"/>
        <end position="19"/>
    </location>
</feature>
<feature type="chain" id="PRO_5047465582" evidence="1">
    <location>
        <begin position="20"/>
        <end position="294"/>
    </location>
</feature>
<organism evidence="3 4">
    <name type="scientific">Marinifilum caeruleilacunae</name>
    <dbReference type="NCBI Taxonomy" id="2499076"/>
    <lineage>
        <taxon>Bacteria</taxon>
        <taxon>Pseudomonadati</taxon>
        <taxon>Bacteroidota</taxon>
        <taxon>Bacteroidia</taxon>
        <taxon>Marinilabiliales</taxon>
        <taxon>Marinifilaceae</taxon>
    </lineage>
</organism>
<dbReference type="Pfam" id="PF10099">
    <property type="entry name" value="RskA_C"/>
    <property type="match status" value="1"/>
</dbReference>
<evidence type="ECO:0000313" key="4">
    <source>
        <dbReference type="Proteomes" id="UP000732105"/>
    </source>
</evidence>
<dbReference type="PROSITE" id="PS51257">
    <property type="entry name" value="PROKAR_LIPOPROTEIN"/>
    <property type="match status" value="1"/>
</dbReference>
<reference evidence="3 4" key="1">
    <citation type="submission" date="2018-12" db="EMBL/GenBank/DDBJ databases">
        <title>Marinifilum JC070 sp. nov., a marine bacterium isolated from Yongle Blue Hole in the South China Sea.</title>
        <authorList>
            <person name="Fu T."/>
        </authorList>
    </citation>
    <scope>NUCLEOTIDE SEQUENCE [LARGE SCALE GENOMIC DNA]</scope>
    <source>
        <strain evidence="3 4">JC070</strain>
    </source>
</reference>
<dbReference type="EMBL" id="RZNH01000002">
    <property type="protein sequence ID" value="NOU58560.1"/>
    <property type="molecule type" value="Genomic_DNA"/>
</dbReference>